<dbReference type="AlphaFoldDB" id="A0A0F9D9G0"/>
<dbReference type="PROSITE" id="PS51462">
    <property type="entry name" value="NUDIX"/>
    <property type="match status" value="1"/>
</dbReference>
<comment type="caution">
    <text evidence="7">The sequence shown here is derived from an EMBL/GenBank/DDBJ whole genome shotgun (WGS) entry which is preliminary data.</text>
</comment>
<dbReference type="PANTHER" id="PTHR21340:SF0">
    <property type="entry name" value="BIS(5'-NUCLEOSYL)-TETRAPHOSPHATASE [ASYMMETRICAL]"/>
    <property type="match status" value="1"/>
</dbReference>
<keyword evidence="4" id="KW-0378">Hydrolase</keyword>
<dbReference type="GO" id="GO:0006167">
    <property type="term" value="P:AMP biosynthetic process"/>
    <property type="evidence" value="ECO:0007669"/>
    <property type="project" value="TreeGrafter"/>
</dbReference>
<dbReference type="EMBL" id="LAZR01029885">
    <property type="protein sequence ID" value="KKL58259.1"/>
    <property type="molecule type" value="Genomic_DNA"/>
</dbReference>
<dbReference type="InterPro" id="IPR003565">
    <property type="entry name" value="Tetra_PHTase"/>
</dbReference>
<dbReference type="GO" id="GO:0006754">
    <property type="term" value="P:ATP biosynthetic process"/>
    <property type="evidence" value="ECO:0007669"/>
    <property type="project" value="TreeGrafter"/>
</dbReference>
<dbReference type="InterPro" id="IPR000086">
    <property type="entry name" value="NUDIX_hydrolase_dom"/>
</dbReference>
<comment type="similarity">
    <text evidence="1">Belongs to the Nudix hydrolase family.</text>
</comment>
<evidence type="ECO:0000256" key="5">
    <source>
        <dbReference type="ARBA" id="ARBA00032644"/>
    </source>
</evidence>
<evidence type="ECO:0000259" key="6">
    <source>
        <dbReference type="PROSITE" id="PS51462"/>
    </source>
</evidence>
<feature type="domain" description="Nudix hydrolase" evidence="6">
    <location>
        <begin position="2"/>
        <end position="129"/>
    </location>
</feature>
<dbReference type="PANTHER" id="PTHR21340">
    <property type="entry name" value="DIADENOSINE 5,5-P1,P4-TETRAPHOSPHATE PYROPHOSPHOHYDROLASE MUTT"/>
    <property type="match status" value="1"/>
</dbReference>
<evidence type="ECO:0000313" key="7">
    <source>
        <dbReference type="EMBL" id="KKL58259.1"/>
    </source>
</evidence>
<dbReference type="GO" id="GO:0000166">
    <property type="term" value="F:nucleotide binding"/>
    <property type="evidence" value="ECO:0007669"/>
    <property type="project" value="UniProtKB-KW"/>
</dbReference>
<dbReference type="InterPro" id="IPR051325">
    <property type="entry name" value="Nudix_hydrolase_domain"/>
</dbReference>
<organism evidence="7">
    <name type="scientific">marine sediment metagenome</name>
    <dbReference type="NCBI Taxonomy" id="412755"/>
    <lineage>
        <taxon>unclassified sequences</taxon>
        <taxon>metagenomes</taxon>
        <taxon>ecological metagenomes</taxon>
    </lineage>
</organism>
<protein>
    <recommendedName>
        <fullName evidence="2">Bis(5'-nucleosyl)-tetraphosphatase [asymmetrical]</fullName>
    </recommendedName>
    <alternativeName>
        <fullName evidence="5">Diadenosine 5',5'''-P1,P4-tetraphosphate asymmetrical hydrolase</fullName>
    </alternativeName>
</protein>
<dbReference type="Pfam" id="PF00293">
    <property type="entry name" value="NUDIX"/>
    <property type="match status" value="1"/>
</dbReference>
<evidence type="ECO:0000256" key="3">
    <source>
        <dbReference type="ARBA" id="ARBA00022741"/>
    </source>
</evidence>
<keyword evidence="3" id="KW-0547">Nucleotide-binding</keyword>
<gene>
    <name evidence="7" type="ORF">LCGC14_2227150</name>
</gene>
<dbReference type="InterPro" id="IPR015797">
    <property type="entry name" value="NUDIX_hydrolase-like_dom_sf"/>
</dbReference>
<evidence type="ECO:0000256" key="4">
    <source>
        <dbReference type="ARBA" id="ARBA00022801"/>
    </source>
</evidence>
<reference evidence="7" key="1">
    <citation type="journal article" date="2015" name="Nature">
        <title>Complex archaea that bridge the gap between prokaryotes and eukaryotes.</title>
        <authorList>
            <person name="Spang A."/>
            <person name="Saw J.H."/>
            <person name="Jorgensen S.L."/>
            <person name="Zaremba-Niedzwiedzka K."/>
            <person name="Martijn J."/>
            <person name="Lind A.E."/>
            <person name="van Eijk R."/>
            <person name="Schleper C."/>
            <person name="Guy L."/>
            <person name="Ettema T.J."/>
        </authorList>
    </citation>
    <scope>NUCLEOTIDE SEQUENCE</scope>
</reference>
<dbReference type="CDD" id="cd03428">
    <property type="entry name" value="NUDIX_Ap4A_Nudt2"/>
    <property type="match status" value="1"/>
</dbReference>
<dbReference type="GO" id="GO:0004081">
    <property type="term" value="F:bis(5'-nucleosyl)-tetraphosphatase (asymmetrical) activity"/>
    <property type="evidence" value="ECO:0007669"/>
    <property type="project" value="TreeGrafter"/>
</dbReference>
<dbReference type="Gene3D" id="3.90.79.10">
    <property type="entry name" value="Nucleoside Triphosphate Pyrophosphohydrolase"/>
    <property type="match status" value="1"/>
</dbReference>
<dbReference type="SUPFAM" id="SSF55811">
    <property type="entry name" value="Nudix"/>
    <property type="match status" value="1"/>
</dbReference>
<proteinExistence type="inferred from homology"/>
<evidence type="ECO:0000256" key="2">
    <source>
        <dbReference type="ARBA" id="ARBA00018911"/>
    </source>
</evidence>
<evidence type="ECO:0000256" key="1">
    <source>
        <dbReference type="ARBA" id="ARBA00005582"/>
    </source>
</evidence>
<sequence>MKYEKSCGAIVYKKESNEIYILLVQMNRGHWSFPKGHMNLDETEEQTSMREIKEETNLKIEIVEGFRQTVTYLSDIYTMKEVIYVLAEPKSGILHRQETEIKSISWFKFENAIAKLSYDKDKEILKQALLQIKKVTPNKETYKK</sequence>
<accession>A0A0F9D9G0</accession>
<name>A0A0F9D9G0_9ZZZZ</name>